<dbReference type="PANTHER" id="PTHR30055:SF234">
    <property type="entry name" value="HTH-TYPE TRANSCRIPTIONAL REGULATOR BETI"/>
    <property type="match status" value="1"/>
</dbReference>
<name>A0ABT7T526_9MICO</name>
<feature type="domain" description="HTH tetR-type" evidence="5">
    <location>
        <begin position="13"/>
        <end position="73"/>
    </location>
</feature>
<reference evidence="6 7" key="1">
    <citation type="submission" date="2023-06" db="EMBL/GenBank/DDBJ databases">
        <authorList>
            <person name="Feng G."/>
            <person name="Li J."/>
            <person name="Zhu H."/>
        </authorList>
    </citation>
    <scope>NUCLEOTIDE SEQUENCE [LARGE SCALE GENOMIC DNA]</scope>
    <source>
        <strain evidence="6 7">RHCKG23</strain>
    </source>
</reference>
<dbReference type="SUPFAM" id="SSF46689">
    <property type="entry name" value="Homeodomain-like"/>
    <property type="match status" value="1"/>
</dbReference>
<gene>
    <name evidence="6" type="ORF">QUG92_06105</name>
</gene>
<dbReference type="Pfam" id="PF21935">
    <property type="entry name" value="TetR_C_45"/>
    <property type="match status" value="1"/>
</dbReference>
<dbReference type="PROSITE" id="PS50977">
    <property type="entry name" value="HTH_TETR_2"/>
    <property type="match status" value="1"/>
</dbReference>
<evidence type="ECO:0000259" key="5">
    <source>
        <dbReference type="PROSITE" id="PS50977"/>
    </source>
</evidence>
<comment type="caution">
    <text evidence="6">The sequence shown here is derived from an EMBL/GenBank/DDBJ whole genome shotgun (WGS) entry which is preliminary data.</text>
</comment>
<dbReference type="EMBL" id="JAUCML010000003">
    <property type="protein sequence ID" value="MDM7884675.1"/>
    <property type="molecule type" value="Genomic_DNA"/>
</dbReference>
<dbReference type="PANTHER" id="PTHR30055">
    <property type="entry name" value="HTH-TYPE TRANSCRIPTIONAL REGULATOR RUTR"/>
    <property type="match status" value="1"/>
</dbReference>
<keyword evidence="1" id="KW-0805">Transcription regulation</keyword>
<evidence type="ECO:0000256" key="1">
    <source>
        <dbReference type="ARBA" id="ARBA00023015"/>
    </source>
</evidence>
<protein>
    <submittedName>
        <fullName evidence="6">ScbR family autoregulator-binding transcription factor</fullName>
    </submittedName>
</protein>
<accession>A0ABT7T526</accession>
<feature type="DNA-binding region" description="H-T-H motif" evidence="4">
    <location>
        <begin position="36"/>
        <end position="55"/>
    </location>
</feature>
<dbReference type="InterPro" id="IPR036271">
    <property type="entry name" value="Tet_transcr_reg_TetR-rel_C_sf"/>
</dbReference>
<dbReference type="InterPro" id="IPR050109">
    <property type="entry name" value="HTH-type_TetR-like_transc_reg"/>
</dbReference>
<dbReference type="InterPro" id="IPR009057">
    <property type="entry name" value="Homeodomain-like_sf"/>
</dbReference>
<keyword evidence="7" id="KW-1185">Reference proteome</keyword>
<dbReference type="InterPro" id="IPR047923">
    <property type="entry name" value="ArpA-like"/>
</dbReference>
<dbReference type="NCBIfam" id="NF041196">
    <property type="entry name" value="ScbR_bind_reg"/>
    <property type="match status" value="1"/>
</dbReference>
<dbReference type="InterPro" id="IPR054126">
    <property type="entry name" value="CprB_TetR_C"/>
</dbReference>
<dbReference type="PRINTS" id="PR00455">
    <property type="entry name" value="HTHTETR"/>
</dbReference>
<evidence type="ECO:0000256" key="3">
    <source>
        <dbReference type="ARBA" id="ARBA00023163"/>
    </source>
</evidence>
<dbReference type="Proteomes" id="UP001237823">
    <property type="component" value="Unassembled WGS sequence"/>
</dbReference>
<proteinExistence type="predicted"/>
<evidence type="ECO:0000313" key="6">
    <source>
        <dbReference type="EMBL" id="MDM7884675.1"/>
    </source>
</evidence>
<keyword evidence="3" id="KW-0804">Transcription</keyword>
<dbReference type="InterPro" id="IPR001647">
    <property type="entry name" value="HTH_TetR"/>
</dbReference>
<dbReference type="Gene3D" id="1.10.357.10">
    <property type="entry name" value="Tetracycline Repressor, domain 2"/>
    <property type="match status" value="1"/>
</dbReference>
<evidence type="ECO:0000256" key="2">
    <source>
        <dbReference type="ARBA" id="ARBA00023125"/>
    </source>
</evidence>
<dbReference type="SUPFAM" id="SSF48498">
    <property type="entry name" value="Tetracyclin repressor-like, C-terminal domain"/>
    <property type="match status" value="1"/>
</dbReference>
<organism evidence="6 7">
    <name type="scientific">Curtobacterium citri</name>
    <dbReference type="NCBI Taxonomy" id="3055139"/>
    <lineage>
        <taxon>Bacteria</taxon>
        <taxon>Bacillati</taxon>
        <taxon>Actinomycetota</taxon>
        <taxon>Actinomycetes</taxon>
        <taxon>Micrococcales</taxon>
        <taxon>Microbacteriaceae</taxon>
        <taxon>Curtobacterium</taxon>
    </lineage>
</organism>
<evidence type="ECO:0000256" key="4">
    <source>
        <dbReference type="PROSITE-ProRule" id="PRU00335"/>
    </source>
</evidence>
<evidence type="ECO:0000313" key="7">
    <source>
        <dbReference type="Proteomes" id="UP001237823"/>
    </source>
</evidence>
<keyword evidence="2 4" id="KW-0238">DNA-binding</keyword>
<sequence>MAQDGRGRQDRAVATRAALIEAAAAEFDERGYAGASMDGVAERAGMTKGALYFHFRSKADTASAVIAAQDEVSRRYAAAAAARVASPLESLMWMSQGVAAQMTSEVVVRAGLRLTADPNARAIPREHPYDHWVGHTADLVRRAVDAGEVDPSWDPELVGRVVNPAVAGVQMISDVLRDRADLYERLRELWTVLLSAIGTERTRAEVPRLVAIIAPDPPGPAACADGAGDPVD</sequence>
<dbReference type="Pfam" id="PF00440">
    <property type="entry name" value="TetR_N"/>
    <property type="match status" value="1"/>
</dbReference>